<dbReference type="InterPro" id="IPR006710">
    <property type="entry name" value="Glyco_hydro_43"/>
</dbReference>
<evidence type="ECO:0000313" key="11">
    <source>
        <dbReference type="EMBL" id="OQD42435.1"/>
    </source>
</evidence>
<evidence type="ECO:0000256" key="3">
    <source>
        <dbReference type="ARBA" id="ARBA00022651"/>
    </source>
</evidence>
<keyword evidence="4" id="KW-0378">Hydrolase</keyword>
<comment type="similarity">
    <text evidence="2">Belongs to the glycosyl hydrolase 32 family.</text>
</comment>
<protein>
    <submittedName>
        <fullName evidence="11">Beta-xylosidase</fullName>
    </submittedName>
</protein>
<dbReference type="Pfam" id="PF04616">
    <property type="entry name" value="Glyco_hydro_43"/>
    <property type="match status" value="1"/>
</dbReference>
<accession>A0A1V6LQG5</accession>
<feature type="signal peptide" evidence="9">
    <location>
        <begin position="1"/>
        <end position="23"/>
    </location>
</feature>
<dbReference type="PROSITE" id="PS51257">
    <property type="entry name" value="PROKAR_LIPOPROTEIN"/>
    <property type="match status" value="1"/>
</dbReference>
<dbReference type="GO" id="GO:0004553">
    <property type="term" value="F:hydrolase activity, hydrolyzing O-glycosyl compounds"/>
    <property type="evidence" value="ECO:0007669"/>
    <property type="project" value="InterPro"/>
</dbReference>
<keyword evidence="12" id="KW-1185">Reference proteome</keyword>
<proteinExistence type="inferred from homology"/>
<evidence type="ECO:0000256" key="7">
    <source>
        <dbReference type="PIRSR" id="PIRSR606710-1"/>
    </source>
</evidence>
<evidence type="ECO:0000256" key="8">
    <source>
        <dbReference type="PIRSR" id="PIRSR606710-2"/>
    </source>
</evidence>
<evidence type="ECO:0000256" key="9">
    <source>
        <dbReference type="SAM" id="SignalP"/>
    </source>
</evidence>
<dbReference type="OrthoDB" id="9763933at2"/>
<comment type="similarity">
    <text evidence="1">Belongs to the glycosyl hydrolase 43 family.</text>
</comment>
<dbReference type="InterPro" id="IPR023296">
    <property type="entry name" value="Glyco_hydro_beta-prop_sf"/>
</dbReference>
<dbReference type="PANTHER" id="PTHR43772:SF2">
    <property type="entry name" value="PUTATIVE (AFU_ORTHOLOGUE AFUA_2G04480)-RELATED"/>
    <property type="match status" value="1"/>
</dbReference>
<dbReference type="CDD" id="cd09004">
    <property type="entry name" value="GH43_bXyl-like"/>
    <property type="match status" value="1"/>
</dbReference>
<evidence type="ECO:0000313" key="12">
    <source>
        <dbReference type="Proteomes" id="UP000191680"/>
    </source>
</evidence>
<dbReference type="RefSeq" id="WP_080319137.1">
    <property type="nucleotide sequence ID" value="NZ_MTBC01000006.1"/>
</dbReference>
<reference evidence="11 12" key="1">
    <citation type="submission" date="2016-12" db="EMBL/GenBank/DDBJ databases">
        <authorList>
            <person name="Song W.-J."/>
            <person name="Kurnit D.M."/>
        </authorList>
    </citation>
    <scope>NUCLEOTIDE SEQUENCE [LARGE SCALE GENOMIC DNA]</scope>
    <source>
        <strain evidence="11 12">HSG9</strain>
    </source>
</reference>
<keyword evidence="3" id="KW-0624">Polysaccharide degradation</keyword>
<comment type="caution">
    <text evidence="11">The sequence shown here is derived from an EMBL/GenBank/DDBJ whole genome shotgun (WGS) entry which is preliminary data.</text>
</comment>
<feature type="active site" description="Proton donor" evidence="7">
    <location>
        <position position="588"/>
    </location>
</feature>
<evidence type="ECO:0000256" key="6">
    <source>
        <dbReference type="ARBA" id="ARBA00023295"/>
    </source>
</evidence>
<sequence length="715" mass="80876">MSTKRAFSIALLVGLLISCQSNLKNEPHTAYLFTYFTGNGDGEEAIRYAVSRDGFNYYALNDNEPIIASKSISDTGGVRDPHILRGKDGYFYMTVTDLYTNNGWNNTKIILMRSNDLISWESHVIDLPNKFPAFFEITRAWAPQTFYDEKEDKLMVYFSMLEPGSYDKIYYAYANADFSDLESEPKQLYYSPDKKSCIDGDIIFKDGQYHLFYKTEGAADKGIKVAISDKLTEGYKPLPDYKDQTDKAVEGSGVFKLINSDTYILMYDMYMDGRYQFAASRDLQNFKALGADKVSMNFHPRHGTIITITENEAKRLLKAFPSKDLPLVLDAAAESIKKNNVYSNGSTQELYLPLKPNSNITENELQLETFPGVAMEKPITLKDGEGIANLILPDGTKETYSITASIDNNPVLEGFYADPEIIYSNIDNKFYLYPTSDGFDGWSGTYFKTFSSTDLVNWEDEGTILDLNKDVSWANRNAWAPCIAEKKTDTGYKYYYYYTAAQNIGVAVANAPSGPFKDLGKVFVDYKTKEAKGGQVIDPDIFVDPVSGKPYFYYGNGFMAAAELHPDMVSLKKETLTDLTPKDGTFREGTEVFYRNGIYYFMWSEDDTRSPNYRVRYATAKTPMGPLEIPENNLVIEKDTEKEIYGTGHNSVINVPGTDDWYIVYHRFNRPKGIKMGSPAGFHREVCIDKLEFNTDGSIKKTKPTLEGIKPVKHN</sequence>
<keyword evidence="9" id="KW-0732">Signal</keyword>
<name>A0A1V6LQG5_9FLAO</name>
<evidence type="ECO:0000259" key="10">
    <source>
        <dbReference type="Pfam" id="PF00251"/>
    </source>
</evidence>
<feature type="domain" description="Glycosyl hydrolase family 32 N-terminal" evidence="10">
    <location>
        <begin position="32"/>
        <end position="130"/>
    </location>
</feature>
<gene>
    <name evidence="11" type="ORF">BUL40_09920</name>
</gene>
<dbReference type="CDD" id="cd08983">
    <property type="entry name" value="GH43_Bt3655-like"/>
    <property type="match status" value="1"/>
</dbReference>
<evidence type="ECO:0000256" key="2">
    <source>
        <dbReference type="ARBA" id="ARBA00009902"/>
    </source>
</evidence>
<feature type="site" description="Important for catalytic activity, responsible for pKa modulation of the active site Glu and correct orientation of both the proton donor and substrate" evidence="8">
    <location>
        <position position="538"/>
    </location>
</feature>
<keyword evidence="5" id="KW-0119">Carbohydrate metabolism</keyword>
<dbReference type="Proteomes" id="UP000191680">
    <property type="component" value="Unassembled WGS sequence"/>
</dbReference>
<dbReference type="GO" id="GO:0045493">
    <property type="term" value="P:xylan catabolic process"/>
    <property type="evidence" value="ECO:0007669"/>
    <property type="project" value="UniProtKB-KW"/>
</dbReference>
<dbReference type="InterPro" id="IPR013148">
    <property type="entry name" value="Glyco_hydro_32_N"/>
</dbReference>
<evidence type="ECO:0000256" key="1">
    <source>
        <dbReference type="ARBA" id="ARBA00009865"/>
    </source>
</evidence>
<dbReference type="EMBL" id="MTBC01000006">
    <property type="protein sequence ID" value="OQD42435.1"/>
    <property type="molecule type" value="Genomic_DNA"/>
</dbReference>
<feature type="active site" description="Proton acceptor" evidence="7">
    <location>
        <position position="418"/>
    </location>
</feature>
<dbReference type="Gene3D" id="2.115.10.20">
    <property type="entry name" value="Glycosyl hydrolase domain, family 43"/>
    <property type="match status" value="2"/>
</dbReference>
<dbReference type="SUPFAM" id="SSF75005">
    <property type="entry name" value="Arabinanase/levansucrase/invertase"/>
    <property type="match status" value="2"/>
</dbReference>
<organism evidence="11 12">
    <name type="scientific">Croceivirga radicis</name>
    <dbReference type="NCBI Taxonomy" id="1929488"/>
    <lineage>
        <taxon>Bacteria</taxon>
        <taxon>Pseudomonadati</taxon>
        <taxon>Bacteroidota</taxon>
        <taxon>Flavobacteriia</taxon>
        <taxon>Flavobacteriales</taxon>
        <taxon>Flavobacteriaceae</taxon>
        <taxon>Croceivirga</taxon>
    </lineage>
</organism>
<dbReference type="PANTHER" id="PTHR43772">
    <property type="entry name" value="ENDO-1,4-BETA-XYLANASE"/>
    <property type="match status" value="1"/>
</dbReference>
<evidence type="ECO:0000256" key="5">
    <source>
        <dbReference type="ARBA" id="ARBA00023277"/>
    </source>
</evidence>
<feature type="chain" id="PRO_5013161663" evidence="9">
    <location>
        <begin position="24"/>
        <end position="715"/>
    </location>
</feature>
<evidence type="ECO:0000256" key="4">
    <source>
        <dbReference type="ARBA" id="ARBA00022801"/>
    </source>
</evidence>
<keyword evidence="6" id="KW-0326">Glycosidase</keyword>
<dbReference type="InterPro" id="IPR052176">
    <property type="entry name" value="Glycosyl_Hydrlase_43_Enz"/>
</dbReference>
<dbReference type="Pfam" id="PF00251">
    <property type="entry name" value="Glyco_hydro_32N"/>
    <property type="match status" value="1"/>
</dbReference>
<keyword evidence="3" id="KW-0858">Xylan degradation</keyword>
<dbReference type="AlphaFoldDB" id="A0A1V6LQG5"/>